<dbReference type="InterPro" id="IPR036866">
    <property type="entry name" value="RibonucZ/Hydroxyglut_hydro"/>
</dbReference>
<comment type="caution">
    <text evidence="3">The sequence shown here is derived from an EMBL/GenBank/DDBJ whole genome shotgun (WGS) entry which is preliminary data.</text>
</comment>
<dbReference type="EMBL" id="MU151089">
    <property type="protein sequence ID" value="KAF9451213.1"/>
    <property type="molecule type" value="Genomic_DNA"/>
</dbReference>
<dbReference type="GO" id="GO:0005634">
    <property type="term" value="C:nucleus"/>
    <property type="evidence" value="ECO:0007669"/>
    <property type="project" value="TreeGrafter"/>
</dbReference>
<dbReference type="OrthoDB" id="527344at2759"/>
<evidence type="ECO:0000259" key="2">
    <source>
        <dbReference type="Pfam" id="PF00753"/>
    </source>
</evidence>
<feature type="domain" description="Metallo-beta-lactamase" evidence="2">
    <location>
        <begin position="44"/>
        <end position="93"/>
    </location>
</feature>
<feature type="compositionally biased region" description="Pro residues" evidence="1">
    <location>
        <begin position="413"/>
        <end position="429"/>
    </location>
</feature>
<dbReference type="GO" id="GO:0042781">
    <property type="term" value="F:3'-tRNA processing endoribonuclease activity"/>
    <property type="evidence" value="ECO:0007669"/>
    <property type="project" value="TreeGrafter"/>
</dbReference>
<reference evidence="3" key="1">
    <citation type="submission" date="2020-11" db="EMBL/GenBank/DDBJ databases">
        <authorList>
            <consortium name="DOE Joint Genome Institute"/>
            <person name="Ahrendt S."/>
            <person name="Riley R."/>
            <person name="Andreopoulos W."/>
            <person name="Labutti K."/>
            <person name="Pangilinan J."/>
            <person name="Ruiz-Duenas F.J."/>
            <person name="Barrasa J.M."/>
            <person name="Sanchez-Garcia M."/>
            <person name="Camarero S."/>
            <person name="Miyauchi S."/>
            <person name="Serrano A."/>
            <person name="Linde D."/>
            <person name="Babiker R."/>
            <person name="Drula E."/>
            <person name="Ayuso-Fernandez I."/>
            <person name="Pacheco R."/>
            <person name="Padilla G."/>
            <person name="Ferreira P."/>
            <person name="Barriuso J."/>
            <person name="Kellner H."/>
            <person name="Castanera R."/>
            <person name="Alfaro M."/>
            <person name="Ramirez L."/>
            <person name="Pisabarro A.G."/>
            <person name="Kuo A."/>
            <person name="Tritt A."/>
            <person name="Lipzen A."/>
            <person name="He G."/>
            <person name="Yan M."/>
            <person name="Ng V."/>
            <person name="Cullen D."/>
            <person name="Martin F."/>
            <person name="Rosso M.-N."/>
            <person name="Henrissat B."/>
            <person name="Hibbett D."/>
            <person name="Martinez A.T."/>
            <person name="Grigoriev I.V."/>
        </authorList>
    </citation>
    <scope>NUCLEOTIDE SEQUENCE</scope>
    <source>
        <strain evidence="3">MF-IS2</strain>
    </source>
</reference>
<organism evidence="3 4">
    <name type="scientific">Macrolepiota fuliginosa MF-IS2</name>
    <dbReference type="NCBI Taxonomy" id="1400762"/>
    <lineage>
        <taxon>Eukaryota</taxon>
        <taxon>Fungi</taxon>
        <taxon>Dikarya</taxon>
        <taxon>Basidiomycota</taxon>
        <taxon>Agaricomycotina</taxon>
        <taxon>Agaricomycetes</taxon>
        <taxon>Agaricomycetidae</taxon>
        <taxon>Agaricales</taxon>
        <taxon>Agaricineae</taxon>
        <taxon>Agaricaceae</taxon>
        <taxon>Macrolepiota</taxon>
    </lineage>
</organism>
<dbReference type="InterPro" id="IPR001279">
    <property type="entry name" value="Metallo-B-lactamas"/>
</dbReference>
<dbReference type="SUPFAM" id="SSF56281">
    <property type="entry name" value="Metallo-hydrolase/oxidoreductase"/>
    <property type="match status" value="1"/>
</dbReference>
<dbReference type="Pfam" id="PF00753">
    <property type="entry name" value="Lactamase_B"/>
    <property type="match status" value="1"/>
</dbReference>
<evidence type="ECO:0000313" key="3">
    <source>
        <dbReference type="EMBL" id="KAF9451213.1"/>
    </source>
</evidence>
<dbReference type="Gene3D" id="3.60.15.10">
    <property type="entry name" value="Ribonuclease Z/Hydroxyacylglutathione hydrolase-like"/>
    <property type="match status" value="1"/>
</dbReference>
<dbReference type="PANTHER" id="PTHR46018">
    <property type="entry name" value="ZINC PHOSPHODIESTERASE ELAC PROTEIN 1"/>
    <property type="match status" value="1"/>
</dbReference>
<accession>A0A9P5XHW9</accession>
<keyword evidence="4" id="KW-1185">Reference proteome</keyword>
<dbReference type="AlphaFoldDB" id="A0A9P5XHW9"/>
<dbReference type="Proteomes" id="UP000807342">
    <property type="component" value="Unassembled WGS sequence"/>
</dbReference>
<evidence type="ECO:0000313" key="4">
    <source>
        <dbReference type="Proteomes" id="UP000807342"/>
    </source>
</evidence>
<name>A0A9P5XHW9_9AGAR</name>
<proteinExistence type="predicted"/>
<dbReference type="PANTHER" id="PTHR46018:SF2">
    <property type="entry name" value="ZINC PHOSPHODIESTERASE ELAC PROTEIN 1"/>
    <property type="match status" value="1"/>
</dbReference>
<feature type="compositionally biased region" description="Low complexity" evidence="1">
    <location>
        <begin position="395"/>
        <end position="412"/>
    </location>
</feature>
<feature type="region of interest" description="Disordered" evidence="1">
    <location>
        <begin position="607"/>
        <end position="630"/>
    </location>
</feature>
<feature type="region of interest" description="Disordered" evidence="1">
    <location>
        <begin position="388"/>
        <end position="429"/>
    </location>
</feature>
<sequence length="630" mass="66997">MTSAAMVYPMGVTFLGTSSGGGPTENRNCSSLLCDFFEGSDLWMVDCAEGTSRQFALQPQRPGMPRVRIPQVTKLFVTHMHPDHIMGIPTLLRNLLRAPPVDAPPARSNAIAQRKTVTGNQSLPIIEIYGPCGLRSFIRQNLKMTFTRCDDTYVVHELLRKGDPIVPCNAPPDEFDPTSGSNFKDWDILHCNELPGSDFHADGQGLWYNIASRTYSRRAAQISVNAGSILHREPCIGYVFEEMTSPRRKVVILGDTYDPSSIIPLCSDPSPTLLVHEATDSILSPDTDNNGRLSKRSLTSVMKTTLARGHSTPVMAGEFAKRVNAQKLVLNHIGSRFPAPRINDTLGRGFAHRVLDDLEDQATKAWNTPSGEEAIVALDFMRVLVPEPRGVNDDSTPLTLTSASASTSTTSLPAPPSSLPQKPPPMAPLPNPVMVGTPSNHNNDNYLATSPSWDNGGGDLGVHNITNGFPGPGQAGYYGHPMGYDPIQMAQFYTFAQMMHLGVGAGTTGIVGGIGAGMGTEMGMGFGTGMEMGPMGGGIGLGGMVPIPMFATATGAAAVATPMGMLTVGGGAVAMPRAQAPAGGMRGLEELERDPVIARSIAAANTQYENSLSSGEDGPEEKGARKLRQA</sequence>
<evidence type="ECO:0000256" key="1">
    <source>
        <dbReference type="SAM" id="MobiDB-lite"/>
    </source>
</evidence>
<protein>
    <recommendedName>
        <fullName evidence="2">Metallo-beta-lactamase domain-containing protein</fullName>
    </recommendedName>
</protein>
<gene>
    <name evidence="3" type="ORF">P691DRAFT_699774</name>
</gene>